<sequence>MTGMKVATCCYCGTRAALVLRGNDRHELACAQCGAPLHDLKMMPANAGGVSRRRAAPAHPARTLRVEHLSKPTKTTKRPKRRKSLTSKLVSELWDVVEDIFD</sequence>
<evidence type="ECO:0008006" key="4">
    <source>
        <dbReference type="Google" id="ProtNLM"/>
    </source>
</evidence>
<accession>A0ABS8BVS3</accession>
<gene>
    <name evidence="2" type="ORF">LGQ03_11170</name>
</gene>
<proteinExistence type="predicted"/>
<reference evidence="2" key="1">
    <citation type="submission" date="2021-10" db="EMBL/GenBank/DDBJ databases">
        <title>Loktanella gaetbuli sp. nov., isolated from a tidal flat.</title>
        <authorList>
            <person name="Park S."/>
            <person name="Yoon J.-H."/>
        </authorList>
    </citation>
    <scope>NUCLEOTIDE SEQUENCE</scope>
    <source>
        <strain evidence="2">TSTF-M6</strain>
    </source>
</reference>
<feature type="region of interest" description="Disordered" evidence="1">
    <location>
        <begin position="49"/>
        <end position="84"/>
    </location>
</feature>
<organism evidence="2 3">
    <name type="scientific">Loktanella gaetbuli</name>
    <dbReference type="NCBI Taxonomy" id="2881335"/>
    <lineage>
        <taxon>Bacteria</taxon>
        <taxon>Pseudomonadati</taxon>
        <taxon>Pseudomonadota</taxon>
        <taxon>Alphaproteobacteria</taxon>
        <taxon>Rhodobacterales</taxon>
        <taxon>Roseobacteraceae</taxon>
        <taxon>Loktanella</taxon>
    </lineage>
</organism>
<dbReference type="RefSeq" id="WP_056031004.1">
    <property type="nucleotide sequence ID" value="NZ_JAJATZ010000004.1"/>
</dbReference>
<dbReference type="EMBL" id="JAJATZ010000004">
    <property type="protein sequence ID" value="MCB5199798.1"/>
    <property type="molecule type" value="Genomic_DNA"/>
</dbReference>
<dbReference type="Proteomes" id="UP001138961">
    <property type="component" value="Unassembled WGS sequence"/>
</dbReference>
<comment type="caution">
    <text evidence="2">The sequence shown here is derived from an EMBL/GenBank/DDBJ whole genome shotgun (WGS) entry which is preliminary data.</text>
</comment>
<name>A0ABS8BVS3_9RHOB</name>
<protein>
    <recommendedName>
        <fullName evidence="4">TFIIB zinc-binding</fullName>
    </recommendedName>
</protein>
<keyword evidence="3" id="KW-1185">Reference proteome</keyword>
<evidence type="ECO:0000313" key="3">
    <source>
        <dbReference type="Proteomes" id="UP001138961"/>
    </source>
</evidence>
<evidence type="ECO:0000256" key="1">
    <source>
        <dbReference type="SAM" id="MobiDB-lite"/>
    </source>
</evidence>
<feature type="compositionally biased region" description="Basic residues" evidence="1">
    <location>
        <begin position="74"/>
        <end position="84"/>
    </location>
</feature>
<evidence type="ECO:0000313" key="2">
    <source>
        <dbReference type="EMBL" id="MCB5199798.1"/>
    </source>
</evidence>